<keyword evidence="1" id="KW-0812">Transmembrane</keyword>
<dbReference type="EMBL" id="ANAH02000075">
    <property type="protein sequence ID" value="EPX54952.1"/>
    <property type="molecule type" value="Genomic_DNA"/>
</dbReference>
<reference evidence="3" key="1">
    <citation type="submission" date="2013-05" db="EMBL/GenBank/DDBJ databases">
        <title>Genome assembly of Cystobacter fuscus DSM 2262.</title>
        <authorList>
            <person name="Sharma G."/>
            <person name="Khatri I."/>
            <person name="Kaur C."/>
            <person name="Mayilraj S."/>
            <person name="Subramanian S."/>
        </authorList>
    </citation>
    <scope>NUCLEOTIDE SEQUENCE [LARGE SCALE GENOMIC DNA]</scope>
    <source>
        <strain evidence="3">DSM 2262</strain>
    </source>
</reference>
<evidence type="ECO:0000259" key="2">
    <source>
        <dbReference type="Pfam" id="PF00892"/>
    </source>
</evidence>
<dbReference type="Gene3D" id="1.10.3730.20">
    <property type="match status" value="1"/>
</dbReference>
<keyword evidence="1" id="KW-1133">Transmembrane helix</keyword>
<accession>S9NY54</accession>
<protein>
    <recommendedName>
        <fullName evidence="2">EamA domain-containing protein</fullName>
    </recommendedName>
</protein>
<gene>
    <name evidence="3" type="ORF">D187_009691</name>
</gene>
<dbReference type="AlphaFoldDB" id="S9NY54"/>
<sequence>MAPIDKLSLALTVLLSVLLLKEPMNWRLGLGVVLMVTGALLTLK</sequence>
<name>S9NY54_CYSF2</name>
<dbReference type="InterPro" id="IPR037185">
    <property type="entry name" value="EmrE-like"/>
</dbReference>
<feature type="transmembrane region" description="Helical" evidence="1">
    <location>
        <begin position="24"/>
        <end position="43"/>
    </location>
</feature>
<organism evidence="3 4">
    <name type="scientific">Cystobacter fuscus (strain ATCC 25194 / DSM 2262 / NBRC 100088 / M29)</name>
    <dbReference type="NCBI Taxonomy" id="1242864"/>
    <lineage>
        <taxon>Bacteria</taxon>
        <taxon>Pseudomonadati</taxon>
        <taxon>Myxococcota</taxon>
        <taxon>Myxococcia</taxon>
        <taxon>Myxococcales</taxon>
        <taxon>Cystobacterineae</taxon>
        <taxon>Archangiaceae</taxon>
        <taxon>Cystobacter</taxon>
    </lineage>
</organism>
<keyword evidence="1" id="KW-0472">Membrane</keyword>
<dbReference type="InterPro" id="IPR000620">
    <property type="entry name" value="EamA_dom"/>
</dbReference>
<feature type="domain" description="EamA" evidence="2">
    <location>
        <begin position="2"/>
        <end position="43"/>
    </location>
</feature>
<dbReference type="Proteomes" id="UP000011682">
    <property type="component" value="Unassembled WGS sequence"/>
</dbReference>
<dbReference type="Pfam" id="PF00892">
    <property type="entry name" value="EamA"/>
    <property type="match status" value="1"/>
</dbReference>
<proteinExistence type="predicted"/>
<evidence type="ECO:0000313" key="4">
    <source>
        <dbReference type="Proteomes" id="UP000011682"/>
    </source>
</evidence>
<dbReference type="SUPFAM" id="SSF103481">
    <property type="entry name" value="Multidrug resistance efflux transporter EmrE"/>
    <property type="match status" value="1"/>
</dbReference>
<dbReference type="RefSeq" id="WP_002630582.1">
    <property type="nucleotide sequence ID" value="NZ_ANAH02000075.1"/>
</dbReference>
<dbReference type="GO" id="GO:0016020">
    <property type="term" value="C:membrane"/>
    <property type="evidence" value="ECO:0007669"/>
    <property type="project" value="InterPro"/>
</dbReference>
<evidence type="ECO:0000256" key="1">
    <source>
        <dbReference type="SAM" id="Phobius"/>
    </source>
</evidence>
<evidence type="ECO:0000313" key="3">
    <source>
        <dbReference type="EMBL" id="EPX54952.1"/>
    </source>
</evidence>
<keyword evidence="4" id="KW-1185">Reference proteome</keyword>
<comment type="caution">
    <text evidence="3">The sequence shown here is derived from an EMBL/GenBank/DDBJ whole genome shotgun (WGS) entry which is preliminary data.</text>
</comment>